<evidence type="ECO:0000313" key="4">
    <source>
        <dbReference type="Proteomes" id="UP000076925"/>
    </source>
</evidence>
<sequence length="102" mass="11774">MFFLISHYLKYSLLGDFGFWILDFGFWILDFGFWILDFGFWILNWELGSRIFSLVYPYSPLLTPYSSSPNYLYQGSSLGLSLNNPSNGPRTAPKRNPPACAQ</sequence>
<feature type="transmembrane region" description="Helical" evidence="2">
    <location>
        <begin position="20"/>
        <end position="43"/>
    </location>
</feature>
<gene>
    <name evidence="3" type="ORF">WA1_41090</name>
</gene>
<keyword evidence="2" id="KW-0812">Transmembrane</keyword>
<protein>
    <submittedName>
        <fullName evidence="3">Uncharacterized protein</fullName>
    </submittedName>
</protein>
<reference evidence="3 4" key="1">
    <citation type="journal article" date="2013" name="Genome Biol. Evol.">
        <title>Genomes of Stigonematalean cyanobacteria (subsection V) and the evolution of oxygenic photosynthesis from prokaryotes to plastids.</title>
        <authorList>
            <person name="Dagan T."/>
            <person name="Roettger M."/>
            <person name="Stucken K."/>
            <person name="Landan G."/>
            <person name="Koch R."/>
            <person name="Major P."/>
            <person name="Gould S.B."/>
            <person name="Goremykin V.V."/>
            <person name="Rippka R."/>
            <person name="Tandeau de Marsac N."/>
            <person name="Gugger M."/>
            <person name="Lockhart P.J."/>
            <person name="Allen J.F."/>
            <person name="Brune I."/>
            <person name="Maus I."/>
            <person name="Puhler A."/>
            <person name="Martin W.F."/>
        </authorList>
    </citation>
    <scope>NUCLEOTIDE SEQUENCE [LARGE SCALE GENOMIC DNA]</scope>
    <source>
        <strain evidence="3 4">PCC 7110</strain>
    </source>
</reference>
<evidence type="ECO:0000256" key="1">
    <source>
        <dbReference type="SAM" id="MobiDB-lite"/>
    </source>
</evidence>
<feature type="region of interest" description="Disordered" evidence="1">
    <location>
        <begin position="82"/>
        <end position="102"/>
    </location>
</feature>
<evidence type="ECO:0000313" key="3">
    <source>
        <dbReference type="EMBL" id="KYC36136.1"/>
    </source>
</evidence>
<evidence type="ECO:0000256" key="2">
    <source>
        <dbReference type="SAM" id="Phobius"/>
    </source>
</evidence>
<dbReference type="STRING" id="128403.WA1_41090"/>
<dbReference type="AlphaFoldDB" id="A0A139WUM6"/>
<accession>A0A139WUM6</accession>
<name>A0A139WUM6_9CYAN</name>
<organism evidence="3 4">
    <name type="scientific">Scytonema hofmannii PCC 7110</name>
    <dbReference type="NCBI Taxonomy" id="128403"/>
    <lineage>
        <taxon>Bacteria</taxon>
        <taxon>Bacillati</taxon>
        <taxon>Cyanobacteriota</taxon>
        <taxon>Cyanophyceae</taxon>
        <taxon>Nostocales</taxon>
        <taxon>Scytonemataceae</taxon>
        <taxon>Scytonema</taxon>
    </lineage>
</organism>
<dbReference type="Proteomes" id="UP000076925">
    <property type="component" value="Unassembled WGS sequence"/>
</dbReference>
<comment type="caution">
    <text evidence="3">The sequence shown here is derived from an EMBL/GenBank/DDBJ whole genome shotgun (WGS) entry which is preliminary data.</text>
</comment>
<dbReference type="EMBL" id="ANNX02000047">
    <property type="protein sequence ID" value="KYC36136.1"/>
    <property type="molecule type" value="Genomic_DNA"/>
</dbReference>
<keyword evidence="2" id="KW-1133">Transmembrane helix</keyword>
<keyword evidence="2" id="KW-0472">Membrane</keyword>
<proteinExistence type="predicted"/>
<keyword evidence="4" id="KW-1185">Reference proteome</keyword>